<dbReference type="GO" id="GO:0019288">
    <property type="term" value="P:isopentenyl diphosphate biosynthetic process, methylerythritol 4-phosphate pathway"/>
    <property type="evidence" value="ECO:0007669"/>
    <property type="project" value="UniProtKB-UniRule"/>
</dbReference>
<feature type="binding site" evidence="9">
    <location>
        <begin position="96"/>
        <end position="106"/>
    </location>
    <ligand>
        <name>ATP</name>
        <dbReference type="ChEBI" id="CHEBI:30616"/>
    </ligand>
</feature>
<evidence type="ECO:0000259" key="10">
    <source>
        <dbReference type="Pfam" id="PF00288"/>
    </source>
</evidence>
<sequence length="299" mass="33617">MRREIWLKAPAKINLTLEVTGRRSDGYHNLEMIMTTIDLSDRLFIREREDERIVLTTTSPHLPTDEKNLAYRAARLFQQWSGVRRGVTIDLQKHIPVAAGLGGGSSNAASVLMGLTQLWQIPASLSELTELALALGSDVPFFLYGQTAYVSGRGEIVRPLPSLPPFYVVLARPPRAVSTATIFQAFAASESPHPAKYTSQMVEALYARQTDKILQLLNNDLEKVTFRLYPEVRALKNDMCRFGAEYVLMSGSGPTVFALFTRFSKARRVYHALRGYLKDVLLLHTLRGHETALYTHPKR</sequence>
<dbReference type="GO" id="GO:0016114">
    <property type="term" value="P:terpenoid biosynthetic process"/>
    <property type="evidence" value="ECO:0007669"/>
    <property type="project" value="UniProtKB-UniRule"/>
</dbReference>
<dbReference type="HAMAP" id="MF_00061">
    <property type="entry name" value="IspE"/>
    <property type="match status" value="1"/>
</dbReference>
<feature type="domain" description="GHMP kinase C-terminal" evidence="11">
    <location>
        <begin position="201"/>
        <end position="277"/>
    </location>
</feature>
<comment type="caution">
    <text evidence="12">The sequence shown here is derived from an EMBL/GenBank/DDBJ whole genome shotgun (WGS) entry which is preliminary data.</text>
</comment>
<dbReference type="InterPro" id="IPR004424">
    <property type="entry name" value="IspE"/>
</dbReference>
<dbReference type="SUPFAM" id="SSF55060">
    <property type="entry name" value="GHMP Kinase, C-terminal domain"/>
    <property type="match status" value="1"/>
</dbReference>
<dbReference type="Pfam" id="PF08544">
    <property type="entry name" value="GHMP_kinases_C"/>
    <property type="match status" value="1"/>
</dbReference>
<comment type="pathway">
    <text evidence="9">Isoprenoid biosynthesis; isopentenyl diphosphate biosynthesis via DXP pathway; isopentenyl diphosphate from 1-deoxy-D-xylulose 5-phosphate: step 3/6.</text>
</comment>
<dbReference type="InterPro" id="IPR014721">
    <property type="entry name" value="Ribsml_uS5_D2-typ_fold_subgr"/>
</dbReference>
<dbReference type="Gene3D" id="3.30.230.10">
    <property type="match status" value="1"/>
</dbReference>
<evidence type="ECO:0000256" key="7">
    <source>
        <dbReference type="ARBA" id="ARBA00022840"/>
    </source>
</evidence>
<dbReference type="AlphaFoldDB" id="A0A2R6Y1N2"/>
<comment type="similarity">
    <text evidence="1 9">Belongs to the GHMP kinase family. IspE subfamily.</text>
</comment>
<feature type="active site" evidence="9">
    <location>
        <position position="12"/>
    </location>
</feature>
<keyword evidence="4 9" id="KW-0808">Transferase</keyword>
<evidence type="ECO:0000256" key="4">
    <source>
        <dbReference type="ARBA" id="ARBA00022679"/>
    </source>
</evidence>
<evidence type="ECO:0000313" key="12">
    <source>
        <dbReference type="EMBL" id="PTQ56587.1"/>
    </source>
</evidence>
<evidence type="ECO:0000256" key="5">
    <source>
        <dbReference type="ARBA" id="ARBA00022741"/>
    </source>
</evidence>
<keyword evidence="6 9" id="KW-0418">Kinase</keyword>
<dbReference type="NCBIfam" id="TIGR00154">
    <property type="entry name" value="ispE"/>
    <property type="match status" value="1"/>
</dbReference>
<evidence type="ECO:0000256" key="6">
    <source>
        <dbReference type="ARBA" id="ARBA00022777"/>
    </source>
</evidence>
<keyword evidence="7 9" id="KW-0067">ATP-binding</keyword>
<accession>A0A2R6Y1N2</accession>
<dbReference type="EC" id="2.7.1.148" evidence="2 9"/>
<protein>
    <recommendedName>
        <fullName evidence="3 9">4-diphosphocytidyl-2-C-methyl-D-erythritol kinase</fullName>
        <shortName evidence="9">CMK</shortName>
        <ecNumber evidence="2 9">2.7.1.148</ecNumber>
    </recommendedName>
    <alternativeName>
        <fullName evidence="8 9">4-(cytidine-5'-diphospho)-2-C-methyl-D-erythritol kinase</fullName>
    </alternativeName>
</protein>
<dbReference type="PANTHER" id="PTHR43527:SF2">
    <property type="entry name" value="4-DIPHOSPHOCYTIDYL-2-C-METHYL-D-ERYTHRITOL KINASE, CHLOROPLASTIC"/>
    <property type="match status" value="1"/>
</dbReference>
<organism evidence="12 13">
    <name type="scientific">Candidatus Carbonibacillus altaicus</name>
    <dbReference type="NCBI Taxonomy" id="2163959"/>
    <lineage>
        <taxon>Bacteria</taxon>
        <taxon>Bacillati</taxon>
        <taxon>Bacillota</taxon>
        <taxon>Bacilli</taxon>
        <taxon>Bacillales</taxon>
        <taxon>Candidatus Carbonibacillus</taxon>
    </lineage>
</organism>
<name>A0A2R6Y1N2_9BACL</name>
<dbReference type="Gene3D" id="3.30.70.890">
    <property type="entry name" value="GHMP kinase, C-terminal domain"/>
    <property type="match status" value="1"/>
</dbReference>
<dbReference type="UniPathway" id="UPA00056">
    <property type="reaction ID" value="UER00094"/>
</dbReference>
<keyword evidence="9" id="KW-0414">Isoprene biosynthesis</keyword>
<comment type="catalytic activity">
    <reaction evidence="9">
        <text>4-CDP-2-C-methyl-D-erythritol + ATP = 4-CDP-2-C-methyl-D-erythritol 2-phosphate + ADP + H(+)</text>
        <dbReference type="Rhea" id="RHEA:18437"/>
        <dbReference type="ChEBI" id="CHEBI:15378"/>
        <dbReference type="ChEBI" id="CHEBI:30616"/>
        <dbReference type="ChEBI" id="CHEBI:57823"/>
        <dbReference type="ChEBI" id="CHEBI:57919"/>
        <dbReference type="ChEBI" id="CHEBI:456216"/>
        <dbReference type="EC" id="2.7.1.148"/>
    </reaction>
</comment>
<dbReference type="PIRSF" id="PIRSF010376">
    <property type="entry name" value="IspE"/>
    <property type="match status" value="1"/>
</dbReference>
<dbReference type="GO" id="GO:0005524">
    <property type="term" value="F:ATP binding"/>
    <property type="evidence" value="ECO:0007669"/>
    <property type="project" value="UniProtKB-UniRule"/>
</dbReference>
<dbReference type="InterPro" id="IPR020568">
    <property type="entry name" value="Ribosomal_Su5_D2-typ_SF"/>
</dbReference>
<evidence type="ECO:0000256" key="3">
    <source>
        <dbReference type="ARBA" id="ARBA00017473"/>
    </source>
</evidence>
<comment type="function">
    <text evidence="9">Catalyzes the phosphorylation of the position 2 hydroxy group of 4-diphosphocytidyl-2C-methyl-D-erythritol.</text>
</comment>
<dbReference type="Proteomes" id="UP000244338">
    <property type="component" value="Unassembled WGS sequence"/>
</dbReference>
<dbReference type="InterPro" id="IPR006204">
    <property type="entry name" value="GHMP_kinase_N_dom"/>
</dbReference>
<feature type="domain" description="GHMP kinase N-terminal" evidence="10">
    <location>
        <begin position="68"/>
        <end position="146"/>
    </location>
</feature>
<feature type="active site" evidence="9">
    <location>
        <position position="138"/>
    </location>
</feature>
<dbReference type="GO" id="GO:0050515">
    <property type="term" value="F:4-(cytidine 5'-diphospho)-2-C-methyl-D-erythritol kinase activity"/>
    <property type="evidence" value="ECO:0007669"/>
    <property type="project" value="UniProtKB-UniRule"/>
</dbReference>
<reference evidence="13" key="1">
    <citation type="journal article" date="2018" name="Sci. Rep.">
        <title>Lignite coal burning seam in the remote Altai Mountains harbors a hydrogen-driven thermophilic microbial community.</title>
        <authorList>
            <person name="Kadnikov V.V."/>
            <person name="Mardanov A.V."/>
            <person name="Ivasenko D.A."/>
            <person name="Antsiferov D.V."/>
            <person name="Beletsky A.V."/>
            <person name="Karnachuk O.V."/>
            <person name="Ravin N.V."/>
        </authorList>
    </citation>
    <scope>NUCLEOTIDE SEQUENCE [LARGE SCALE GENOMIC DNA]</scope>
</reference>
<keyword evidence="5 9" id="KW-0547">Nucleotide-binding</keyword>
<evidence type="ECO:0000256" key="8">
    <source>
        <dbReference type="ARBA" id="ARBA00032554"/>
    </source>
</evidence>
<evidence type="ECO:0000256" key="1">
    <source>
        <dbReference type="ARBA" id="ARBA00009684"/>
    </source>
</evidence>
<evidence type="ECO:0000256" key="9">
    <source>
        <dbReference type="HAMAP-Rule" id="MF_00061"/>
    </source>
</evidence>
<dbReference type="NCBIfam" id="NF011202">
    <property type="entry name" value="PRK14608.1"/>
    <property type="match status" value="1"/>
</dbReference>
<gene>
    <name evidence="9" type="primary">ispE</name>
    <name evidence="12" type="ORF">BSOLF_0034</name>
</gene>
<evidence type="ECO:0000256" key="2">
    <source>
        <dbReference type="ARBA" id="ARBA00012052"/>
    </source>
</evidence>
<dbReference type="SUPFAM" id="SSF54211">
    <property type="entry name" value="Ribosomal protein S5 domain 2-like"/>
    <property type="match status" value="1"/>
</dbReference>
<dbReference type="InterPro" id="IPR013750">
    <property type="entry name" value="GHMP_kinase_C_dom"/>
</dbReference>
<dbReference type="EMBL" id="PEBX01000024">
    <property type="protein sequence ID" value="PTQ56587.1"/>
    <property type="molecule type" value="Genomic_DNA"/>
</dbReference>
<proteinExistence type="inferred from homology"/>
<dbReference type="PANTHER" id="PTHR43527">
    <property type="entry name" value="4-DIPHOSPHOCYTIDYL-2-C-METHYL-D-ERYTHRITOL KINASE, CHLOROPLASTIC"/>
    <property type="match status" value="1"/>
</dbReference>
<evidence type="ECO:0000259" key="11">
    <source>
        <dbReference type="Pfam" id="PF08544"/>
    </source>
</evidence>
<dbReference type="Pfam" id="PF00288">
    <property type="entry name" value="GHMP_kinases_N"/>
    <property type="match status" value="1"/>
</dbReference>
<evidence type="ECO:0000313" key="13">
    <source>
        <dbReference type="Proteomes" id="UP000244338"/>
    </source>
</evidence>
<dbReference type="InterPro" id="IPR036554">
    <property type="entry name" value="GHMP_kinase_C_sf"/>
</dbReference>